<accession>A0A1M7JWY4</accession>
<keyword evidence="2" id="KW-0547">Nucleotide-binding</keyword>
<protein>
    <submittedName>
        <fullName evidence="5">ABC-type Fe3+/spermidine/putrescine transport systems, ATPase components</fullName>
    </submittedName>
</protein>
<feature type="domain" description="ABC transporter" evidence="4">
    <location>
        <begin position="5"/>
        <end position="238"/>
    </location>
</feature>
<sequence>MTGFLSIEKLSKTYEGPTTALADFSMEIGQGERWSVVGASGSGKSTLLRLMAGLEAQDQGAVFYRGERILHSGEKLVPGYDAIQLVKQDKGLYPHSTVAENISRPLLQYDKAYARERLDELLSLFGLEKKRDSLPRQLSGGQQQKVAIARAMSLEPEVLLLDEPFSSLDSHQKRTLLDELNLIFQDLAITLVLVTHDIQDALLITDKLCVMAHGKLMRKGEIKDIHQDPKTAYVAGFFGPLNALSENKYLRPSHIQVTKEKGKAAGKILLKRYFPDHDLLTVALEGHSNYWQVAAPIRKLRKGDSVNLDWKESHILRLDE</sequence>
<dbReference type="InterPro" id="IPR017871">
    <property type="entry name" value="ABC_transporter-like_CS"/>
</dbReference>
<evidence type="ECO:0000313" key="6">
    <source>
        <dbReference type="Proteomes" id="UP000184513"/>
    </source>
</evidence>
<dbReference type="Proteomes" id="UP000184513">
    <property type="component" value="Unassembled WGS sequence"/>
</dbReference>
<dbReference type="InterPro" id="IPR050093">
    <property type="entry name" value="ABC_SmlMolc_Importer"/>
</dbReference>
<dbReference type="AlphaFoldDB" id="A0A1M7JWY4"/>
<dbReference type="SUPFAM" id="SSF52540">
    <property type="entry name" value="P-loop containing nucleoside triphosphate hydrolases"/>
    <property type="match status" value="1"/>
</dbReference>
<dbReference type="Gene3D" id="3.40.50.300">
    <property type="entry name" value="P-loop containing nucleotide triphosphate hydrolases"/>
    <property type="match status" value="1"/>
</dbReference>
<keyword evidence="3" id="KW-0067">ATP-binding</keyword>
<dbReference type="STRING" id="388280.SAMN04488057_102193"/>
<reference evidence="5 6" key="1">
    <citation type="submission" date="2016-11" db="EMBL/GenBank/DDBJ databases">
        <authorList>
            <person name="Jaros S."/>
            <person name="Januszkiewicz K."/>
            <person name="Wedrychowicz H."/>
        </authorList>
    </citation>
    <scope>NUCLEOTIDE SEQUENCE [LARGE SCALE GENOMIC DNA]</scope>
    <source>
        <strain evidence="5 6">CGMCC 1.6102</strain>
    </source>
</reference>
<dbReference type="RefSeq" id="WP_073092178.1">
    <property type="nucleotide sequence ID" value="NZ_FRCY01000002.1"/>
</dbReference>
<keyword evidence="6" id="KW-1185">Reference proteome</keyword>
<evidence type="ECO:0000256" key="3">
    <source>
        <dbReference type="ARBA" id="ARBA00022840"/>
    </source>
</evidence>
<evidence type="ECO:0000256" key="2">
    <source>
        <dbReference type="ARBA" id="ARBA00022741"/>
    </source>
</evidence>
<dbReference type="PANTHER" id="PTHR42781">
    <property type="entry name" value="SPERMIDINE/PUTRESCINE IMPORT ATP-BINDING PROTEIN POTA"/>
    <property type="match status" value="1"/>
</dbReference>
<name>A0A1M7JWY4_9BACT</name>
<dbReference type="InterPro" id="IPR003439">
    <property type="entry name" value="ABC_transporter-like_ATP-bd"/>
</dbReference>
<evidence type="ECO:0000313" key="5">
    <source>
        <dbReference type="EMBL" id="SHM57455.1"/>
    </source>
</evidence>
<dbReference type="GO" id="GO:0016887">
    <property type="term" value="F:ATP hydrolysis activity"/>
    <property type="evidence" value="ECO:0007669"/>
    <property type="project" value="InterPro"/>
</dbReference>
<dbReference type="InterPro" id="IPR003593">
    <property type="entry name" value="AAA+_ATPase"/>
</dbReference>
<evidence type="ECO:0000259" key="4">
    <source>
        <dbReference type="PROSITE" id="PS50893"/>
    </source>
</evidence>
<dbReference type="EMBL" id="FRCY01000002">
    <property type="protein sequence ID" value="SHM57455.1"/>
    <property type="molecule type" value="Genomic_DNA"/>
</dbReference>
<dbReference type="PROSITE" id="PS50893">
    <property type="entry name" value="ABC_TRANSPORTER_2"/>
    <property type="match status" value="1"/>
</dbReference>
<organism evidence="5 6">
    <name type="scientific">Cyclobacterium lianum</name>
    <dbReference type="NCBI Taxonomy" id="388280"/>
    <lineage>
        <taxon>Bacteria</taxon>
        <taxon>Pseudomonadati</taxon>
        <taxon>Bacteroidota</taxon>
        <taxon>Cytophagia</taxon>
        <taxon>Cytophagales</taxon>
        <taxon>Cyclobacteriaceae</taxon>
        <taxon>Cyclobacterium</taxon>
    </lineage>
</organism>
<dbReference type="Pfam" id="PF00005">
    <property type="entry name" value="ABC_tran"/>
    <property type="match status" value="1"/>
</dbReference>
<dbReference type="InterPro" id="IPR027417">
    <property type="entry name" value="P-loop_NTPase"/>
</dbReference>
<evidence type="ECO:0000256" key="1">
    <source>
        <dbReference type="ARBA" id="ARBA00022448"/>
    </source>
</evidence>
<dbReference type="PROSITE" id="PS00211">
    <property type="entry name" value="ABC_TRANSPORTER_1"/>
    <property type="match status" value="1"/>
</dbReference>
<dbReference type="GO" id="GO:0005524">
    <property type="term" value="F:ATP binding"/>
    <property type="evidence" value="ECO:0007669"/>
    <property type="project" value="UniProtKB-KW"/>
</dbReference>
<dbReference type="PANTHER" id="PTHR42781:SF4">
    <property type="entry name" value="SPERMIDINE_PUTRESCINE IMPORT ATP-BINDING PROTEIN POTA"/>
    <property type="match status" value="1"/>
</dbReference>
<gene>
    <name evidence="5" type="ORF">SAMN04488057_102193</name>
</gene>
<dbReference type="SMART" id="SM00382">
    <property type="entry name" value="AAA"/>
    <property type="match status" value="1"/>
</dbReference>
<keyword evidence="1" id="KW-0813">Transport</keyword>
<proteinExistence type="predicted"/>